<name>A0ABR3RK80_9PLEO</name>
<sequence>MPPSPSLSSSSTRPNSTFPTPEGISNTEFTFRTLPQPEAPLSFLPGPSPSPLWKRRRSTADVDGEHSCLQKKKRRLRLFLITSRLSPQYSYPATNIVDRGSSKIAVWAKQRALGRNILRKAAILNRIRRQSISALETAGGLGRVLVEQEKEQEQLHLAKLTLMYGSHDSATQPIGKDSIGLPEVVETRAGEQIRSTESSPANSTGSPSPPLRARDEDGMREYRSPNDAYADYNTFSKLPRPAHSPLPPSPLGLSNYDALDLEDEYPDPYAHLDEEYEAEEQEETGVENPFAPYLPFPCNAVDTLRGSQQGHRNDSILEPDDPAVGDYDQVEEDADAVWLLSRPHHDRSVDTKPPSSSSPNVQESSANALSNATPQSPNTGPLLSPTSSSPNFAGMCVESDVEEMNENLAIEMEKEKERQRRLMFMSFGS</sequence>
<evidence type="ECO:0000313" key="2">
    <source>
        <dbReference type="EMBL" id="KAL1604849.1"/>
    </source>
</evidence>
<gene>
    <name evidence="2" type="ORF">SLS60_004389</name>
</gene>
<organism evidence="2 3">
    <name type="scientific">Paraconiothyrium brasiliense</name>
    <dbReference type="NCBI Taxonomy" id="300254"/>
    <lineage>
        <taxon>Eukaryota</taxon>
        <taxon>Fungi</taxon>
        <taxon>Dikarya</taxon>
        <taxon>Ascomycota</taxon>
        <taxon>Pezizomycotina</taxon>
        <taxon>Dothideomycetes</taxon>
        <taxon>Pleosporomycetidae</taxon>
        <taxon>Pleosporales</taxon>
        <taxon>Massarineae</taxon>
        <taxon>Didymosphaeriaceae</taxon>
        <taxon>Paraconiothyrium</taxon>
    </lineage>
</organism>
<reference evidence="2 3" key="1">
    <citation type="submission" date="2024-02" db="EMBL/GenBank/DDBJ databases">
        <title>De novo assembly and annotation of 12 fungi associated with fruit tree decline syndrome in Ontario, Canada.</title>
        <authorList>
            <person name="Sulman M."/>
            <person name="Ellouze W."/>
            <person name="Ilyukhin E."/>
        </authorList>
    </citation>
    <scope>NUCLEOTIDE SEQUENCE [LARGE SCALE GENOMIC DNA]</scope>
    <source>
        <strain evidence="2 3">M42-189</strain>
    </source>
</reference>
<keyword evidence="3" id="KW-1185">Reference proteome</keyword>
<feature type="compositionally biased region" description="Acidic residues" evidence="1">
    <location>
        <begin position="317"/>
        <end position="326"/>
    </location>
</feature>
<feature type="region of interest" description="Disordered" evidence="1">
    <location>
        <begin position="1"/>
        <end position="66"/>
    </location>
</feature>
<dbReference type="EMBL" id="JAKJXO020000005">
    <property type="protein sequence ID" value="KAL1604849.1"/>
    <property type="molecule type" value="Genomic_DNA"/>
</dbReference>
<protein>
    <submittedName>
        <fullName evidence="2">Uncharacterized protein</fullName>
    </submittedName>
</protein>
<feature type="compositionally biased region" description="Low complexity" evidence="1">
    <location>
        <begin position="1"/>
        <end position="21"/>
    </location>
</feature>
<feature type="compositionally biased region" description="Polar residues" evidence="1">
    <location>
        <begin position="193"/>
        <end position="206"/>
    </location>
</feature>
<feature type="compositionally biased region" description="Low complexity" evidence="1">
    <location>
        <begin position="376"/>
        <end position="391"/>
    </location>
</feature>
<feature type="region of interest" description="Disordered" evidence="1">
    <location>
        <begin position="344"/>
        <end position="399"/>
    </location>
</feature>
<feature type="region of interest" description="Disordered" evidence="1">
    <location>
        <begin position="302"/>
        <end position="326"/>
    </location>
</feature>
<comment type="caution">
    <text evidence="2">The sequence shown here is derived from an EMBL/GenBank/DDBJ whole genome shotgun (WGS) entry which is preliminary data.</text>
</comment>
<evidence type="ECO:0000256" key="1">
    <source>
        <dbReference type="SAM" id="MobiDB-lite"/>
    </source>
</evidence>
<feature type="region of interest" description="Disordered" evidence="1">
    <location>
        <begin position="189"/>
        <end position="253"/>
    </location>
</feature>
<feature type="compositionally biased region" description="Basic and acidic residues" evidence="1">
    <location>
        <begin position="212"/>
        <end position="224"/>
    </location>
</feature>
<dbReference type="Proteomes" id="UP001521785">
    <property type="component" value="Unassembled WGS sequence"/>
</dbReference>
<proteinExistence type="predicted"/>
<accession>A0ABR3RK80</accession>
<feature type="compositionally biased region" description="Polar residues" evidence="1">
    <location>
        <begin position="360"/>
        <end position="375"/>
    </location>
</feature>
<evidence type="ECO:0000313" key="3">
    <source>
        <dbReference type="Proteomes" id="UP001521785"/>
    </source>
</evidence>